<evidence type="ECO:0000256" key="1">
    <source>
        <dbReference type="ARBA" id="ARBA00004123"/>
    </source>
</evidence>
<dbReference type="InterPro" id="IPR003340">
    <property type="entry name" value="B3_DNA-bd"/>
</dbReference>
<name>A0A804LR99_MAIZE</name>
<reference evidence="8" key="3">
    <citation type="submission" date="2021-05" db="UniProtKB">
        <authorList>
            <consortium name="EnsemblPlants"/>
        </authorList>
    </citation>
    <scope>IDENTIFICATION</scope>
    <source>
        <strain evidence="8">cv. B73</strain>
    </source>
</reference>
<dbReference type="Pfam" id="PF02362">
    <property type="entry name" value="B3"/>
    <property type="match status" value="2"/>
</dbReference>
<dbReference type="AlphaFoldDB" id="A0A804LR99"/>
<dbReference type="InterPro" id="IPR044837">
    <property type="entry name" value="REM16-like"/>
</dbReference>
<dbReference type="SUPFAM" id="SSF101936">
    <property type="entry name" value="DNA-binding pseudobarrel domain"/>
    <property type="match status" value="2"/>
</dbReference>
<evidence type="ECO:0007829" key="10">
    <source>
        <dbReference type="PeptideAtlas" id="A0A804LR99"/>
    </source>
</evidence>
<sequence>MQQEHAQPSVTLSLSLSLSLCDRTKHLCCCVTAFWQMVGAKGCERCRDWQEHYYWEHMDASKIRFFRCMTGDFAHRISVPEKFAKNFKGQITEEFHLKSPSSAETWHVGVEKHGDKLFLVSGWENFAKAHELEENDLLLFACSGNSSFEVLVFGASGCEKVSSLFGSGLGPDMGKQFNDVVRRHGVHHSVTVSDSEDTVAPSQLVRSPRNALPLKEPSGKARPSKYESPNSSNFIVRHVATGKEGTDDEYANSNYYYSLSANRLGDEEKEEIIGLAPIRPNNPVFVTLLRKNHVQRRNNCLIIPSKFAADHLGERAHNIILRRPNRKEKWHVSYYHSRHTRCFQNLALFKFTRENKLHEGDICVFELMKGERRVTMTVHVVRKANGRFILVV</sequence>
<keyword evidence="4" id="KW-0804">Transcription</keyword>
<reference evidence="9" key="1">
    <citation type="submission" date="2015-12" db="EMBL/GenBank/DDBJ databases">
        <title>Update maize B73 reference genome by single molecule sequencing technologies.</title>
        <authorList>
            <consortium name="Maize Genome Sequencing Project"/>
            <person name="Ware D."/>
        </authorList>
    </citation>
    <scope>NUCLEOTIDE SEQUENCE [LARGE SCALE GENOMIC DNA]</scope>
    <source>
        <strain evidence="9">cv. B73</strain>
    </source>
</reference>
<dbReference type="Proteomes" id="UP000007305">
    <property type="component" value="Chromosome 1"/>
</dbReference>
<evidence type="ECO:0000259" key="7">
    <source>
        <dbReference type="PROSITE" id="PS50863"/>
    </source>
</evidence>
<dbReference type="GO" id="GO:0005634">
    <property type="term" value="C:nucleus"/>
    <property type="evidence" value="ECO:0007669"/>
    <property type="project" value="UniProtKB-SubCell"/>
</dbReference>
<dbReference type="CDD" id="cd10017">
    <property type="entry name" value="B3_DNA"/>
    <property type="match status" value="2"/>
</dbReference>
<feature type="domain" description="TF-B3" evidence="7">
    <location>
        <begin position="62"/>
        <end position="156"/>
    </location>
</feature>
<dbReference type="PROSITE" id="PS50863">
    <property type="entry name" value="B3"/>
    <property type="match status" value="2"/>
</dbReference>
<protein>
    <recommendedName>
        <fullName evidence="7">TF-B3 domain-containing protein</fullName>
    </recommendedName>
</protein>
<evidence type="ECO:0000313" key="8">
    <source>
        <dbReference type="EnsemblPlants" id="Zm00001eb030510_P003"/>
    </source>
</evidence>
<dbReference type="RefSeq" id="XP_035818760.1">
    <property type="nucleotide sequence ID" value="XM_035962867.1"/>
</dbReference>
<dbReference type="InterPro" id="IPR015300">
    <property type="entry name" value="DNA-bd_pseudobarrel_sf"/>
</dbReference>
<keyword evidence="5" id="KW-0539">Nucleus</keyword>
<dbReference type="GO" id="GO:0003677">
    <property type="term" value="F:DNA binding"/>
    <property type="evidence" value="ECO:0007669"/>
    <property type="project" value="UniProtKB-KW"/>
</dbReference>
<keyword evidence="3" id="KW-0238">DNA-binding</keyword>
<keyword evidence="2" id="KW-0805">Transcription regulation</keyword>
<keyword evidence="10" id="KW-1267">Proteomics identification</keyword>
<proteinExistence type="evidence at protein level"/>
<dbReference type="OrthoDB" id="590488at2759"/>
<feature type="region of interest" description="Disordered" evidence="6">
    <location>
        <begin position="189"/>
        <end position="230"/>
    </location>
</feature>
<feature type="domain" description="TF-B3" evidence="7">
    <location>
        <begin position="286"/>
        <end position="384"/>
    </location>
</feature>
<dbReference type="PANTHER" id="PTHR31391:SF70">
    <property type="entry name" value="B3 DOMAIN-CONTAINING PROTEIN OS03G0622200"/>
    <property type="match status" value="1"/>
</dbReference>
<reference evidence="8" key="2">
    <citation type="submission" date="2019-07" db="EMBL/GenBank/DDBJ databases">
        <authorList>
            <person name="Seetharam A."/>
            <person name="Woodhouse M."/>
            <person name="Cannon E."/>
        </authorList>
    </citation>
    <scope>NUCLEOTIDE SEQUENCE [LARGE SCALE GENOMIC DNA]</scope>
    <source>
        <strain evidence="8">cv. B73</strain>
    </source>
</reference>
<evidence type="ECO:0000313" key="9">
    <source>
        <dbReference type="Proteomes" id="UP000007305"/>
    </source>
</evidence>
<dbReference type="EnsemblPlants" id="Zm00001eb030510_T003">
    <property type="protein sequence ID" value="Zm00001eb030510_P003"/>
    <property type="gene ID" value="Zm00001eb030510"/>
</dbReference>
<dbReference type="PANTHER" id="PTHR31391">
    <property type="entry name" value="B3 DOMAIN-CONTAINING PROTEIN OS11G0197600-RELATED"/>
    <property type="match status" value="1"/>
</dbReference>
<comment type="subcellular location">
    <subcellularLocation>
        <location evidence="1">Nucleus</location>
    </subcellularLocation>
</comment>
<organism evidence="8 9">
    <name type="scientific">Zea mays</name>
    <name type="common">Maize</name>
    <dbReference type="NCBI Taxonomy" id="4577"/>
    <lineage>
        <taxon>Eukaryota</taxon>
        <taxon>Viridiplantae</taxon>
        <taxon>Streptophyta</taxon>
        <taxon>Embryophyta</taxon>
        <taxon>Tracheophyta</taxon>
        <taxon>Spermatophyta</taxon>
        <taxon>Magnoliopsida</taxon>
        <taxon>Liliopsida</taxon>
        <taxon>Poales</taxon>
        <taxon>Poaceae</taxon>
        <taxon>PACMAD clade</taxon>
        <taxon>Panicoideae</taxon>
        <taxon>Andropogonodae</taxon>
        <taxon>Andropogoneae</taxon>
        <taxon>Tripsacinae</taxon>
        <taxon>Zea</taxon>
    </lineage>
</organism>
<accession>A0A804LR99</accession>
<evidence type="ECO:0000256" key="3">
    <source>
        <dbReference type="ARBA" id="ARBA00023125"/>
    </source>
</evidence>
<dbReference type="GeneID" id="100193780"/>
<dbReference type="SMART" id="SM01019">
    <property type="entry name" value="B3"/>
    <property type="match status" value="2"/>
</dbReference>
<dbReference type="Gene3D" id="2.40.330.10">
    <property type="entry name" value="DNA-binding pseudobarrel domain"/>
    <property type="match status" value="2"/>
</dbReference>
<dbReference type="InParanoid" id="A0A804LR99"/>
<evidence type="ECO:0000256" key="5">
    <source>
        <dbReference type="ARBA" id="ARBA00023242"/>
    </source>
</evidence>
<gene>
    <name evidence="8" type="primary">LOC100193780</name>
</gene>
<evidence type="ECO:0000256" key="4">
    <source>
        <dbReference type="ARBA" id="ARBA00023163"/>
    </source>
</evidence>
<dbReference type="Gramene" id="Zm00001eb030510_T003">
    <property type="protein sequence ID" value="Zm00001eb030510_P003"/>
    <property type="gene ID" value="Zm00001eb030510"/>
</dbReference>
<keyword evidence="9" id="KW-1185">Reference proteome</keyword>
<evidence type="ECO:0000256" key="2">
    <source>
        <dbReference type="ARBA" id="ARBA00023015"/>
    </source>
</evidence>
<evidence type="ECO:0000256" key="6">
    <source>
        <dbReference type="SAM" id="MobiDB-lite"/>
    </source>
</evidence>